<dbReference type="InterPro" id="IPR028082">
    <property type="entry name" value="Peripla_BP_I"/>
</dbReference>
<reference evidence="5 6" key="1">
    <citation type="submission" date="2014-02" db="EMBL/GenBank/DDBJ databases">
        <title>The small core and large imbalanced accessory genome model reveals a collaborative survival strategy of Sorangium cellulosum strains in nature.</title>
        <authorList>
            <person name="Han K."/>
            <person name="Peng R."/>
            <person name="Blom J."/>
            <person name="Li Y.-Z."/>
        </authorList>
    </citation>
    <scope>NUCLEOTIDE SEQUENCE [LARGE SCALE GENOMIC DNA]</scope>
    <source>
        <strain evidence="5 6">So0157-18</strain>
    </source>
</reference>
<sequence length="375" mass="40011">MKTMGRCWAAFGLMLAAAACGSGDAGGEGTESDTITRAEIPDNEFLPMELEARIDSLVAELNKTSLEPMQMVVLTKNLSDFFEPISVGANRAIGELEAIGNVLGPTDQSDDDPTTTQDLQNQQIQQAVADGAKGIGVSPFGDVNKATINEAVDAGIHVVTFDSDLVDSKRSLYVGSLGYSAGKKAASTLLEMLPDPPGTVLIQGVTGKDWPDAFDRTQAAQDVIGKAGYTFTVTPAVFVGDENADVDQMKAVLQAANPPVVGMLGLFNISYRLVMAADAAGIEGVPIVAFDYDPKTVEYMREGRIQATHTQRQYYEGYLVPYILYGINTIGLDATKQILAPLVDDKGRVNIGIDVVLSDKIDDYNDFLNTIGAIQ</sequence>
<dbReference type="AlphaFoldDB" id="A0A150PXX7"/>
<dbReference type="GO" id="GO:0030246">
    <property type="term" value="F:carbohydrate binding"/>
    <property type="evidence" value="ECO:0007669"/>
    <property type="project" value="TreeGrafter"/>
</dbReference>
<evidence type="ECO:0000256" key="1">
    <source>
        <dbReference type="ARBA" id="ARBA00004196"/>
    </source>
</evidence>
<keyword evidence="3" id="KW-0732">Signal</keyword>
<evidence type="ECO:0000313" key="5">
    <source>
        <dbReference type="EMBL" id="KYF60228.1"/>
    </source>
</evidence>
<comment type="similarity">
    <text evidence="2">Belongs to the bacterial solute-binding protein 2 family.</text>
</comment>
<comment type="subcellular location">
    <subcellularLocation>
        <location evidence="1">Cell envelope</location>
    </subcellularLocation>
</comment>
<evidence type="ECO:0000256" key="3">
    <source>
        <dbReference type="SAM" id="SignalP"/>
    </source>
</evidence>
<evidence type="ECO:0000313" key="6">
    <source>
        <dbReference type="Proteomes" id="UP000075604"/>
    </source>
</evidence>
<dbReference type="Proteomes" id="UP000075604">
    <property type="component" value="Unassembled WGS sequence"/>
</dbReference>
<dbReference type="InterPro" id="IPR050555">
    <property type="entry name" value="Bact_Solute-Bind_Prot2"/>
</dbReference>
<protein>
    <submittedName>
        <fullName evidence="5">Sugar ABC transporter</fullName>
    </submittedName>
</protein>
<dbReference type="PROSITE" id="PS51257">
    <property type="entry name" value="PROKAR_LIPOPROTEIN"/>
    <property type="match status" value="1"/>
</dbReference>
<dbReference type="PANTHER" id="PTHR30036:SF7">
    <property type="entry name" value="ABC TRANSPORTER PERIPLASMIC-BINDING PROTEIN YPHF"/>
    <property type="match status" value="1"/>
</dbReference>
<dbReference type="Gene3D" id="3.40.50.2300">
    <property type="match status" value="2"/>
</dbReference>
<dbReference type="InterPro" id="IPR025997">
    <property type="entry name" value="SBP_2_dom"/>
</dbReference>
<evidence type="ECO:0000256" key="2">
    <source>
        <dbReference type="ARBA" id="ARBA00007639"/>
    </source>
</evidence>
<proteinExistence type="inferred from homology"/>
<gene>
    <name evidence="5" type="ORF">BE04_03675</name>
</gene>
<feature type="signal peptide" evidence="3">
    <location>
        <begin position="1"/>
        <end position="25"/>
    </location>
</feature>
<dbReference type="EMBL" id="JELX01001012">
    <property type="protein sequence ID" value="KYF60228.1"/>
    <property type="molecule type" value="Genomic_DNA"/>
</dbReference>
<dbReference type="PANTHER" id="PTHR30036">
    <property type="entry name" value="D-XYLOSE-BINDING PERIPLASMIC PROTEIN"/>
    <property type="match status" value="1"/>
</dbReference>
<dbReference type="Pfam" id="PF13407">
    <property type="entry name" value="Peripla_BP_4"/>
    <property type="match status" value="1"/>
</dbReference>
<evidence type="ECO:0000259" key="4">
    <source>
        <dbReference type="Pfam" id="PF13407"/>
    </source>
</evidence>
<comment type="caution">
    <text evidence="5">The sequence shown here is derived from an EMBL/GenBank/DDBJ whole genome shotgun (WGS) entry which is preliminary data.</text>
</comment>
<feature type="domain" description="Periplasmic binding protein" evidence="4">
    <location>
        <begin position="73"/>
        <end position="325"/>
    </location>
</feature>
<dbReference type="GO" id="GO:0030288">
    <property type="term" value="C:outer membrane-bounded periplasmic space"/>
    <property type="evidence" value="ECO:0007669"/>
    <property type="project" value="TreeGrafter"/>
</dbReference>
<accession>A0A150PXX7</accession>
<feature type="chain" id="PRO_5007566335" evidence="3">
    <location>
        <begin position="26"/>
        <end position="375"/>
    </location>
</feature>
<organism evidence="5 6">
    <name type="scientific">Sorangium cellulosum</name>
    <name type="common">Polyangium cellulosum</name>
    <dbReference type="NCBI Taxonomy" id="56"/>
    <lineage>
        <taxon>Bacteria</taxon>
        <taxon>Pseudomonadati</taxon>
        <taxon>Myxococcota</taxon>
        <taxon>Polyangia</taxon>
        <taxon>Polyangiales</taxon>
        <taxon>Polyangiaceae</taxon>
        <taxon>Sorangium</taxon>
    </lineage>
</organism>
<name>A0A150PXX7_SORCE</name>
<dbReference type="SUPFAM" id="SSF53822">
    <property type="entry name" value="Periplasmic binding protein-like I"/>
    <property type="match status" value="1"/>
</dbReference>